<evidence type="ECO:0000313" key="6">
    <source>
        <dbReference type="EMBL" id="QPG69413.1"/>
    </source>
</evidence>
<protein>
    <submittedName>
        <fullName evidence="6 7">ANTAR domain-containing protein</fullName>
    </submittedName>
</protein>
<reference evidence="6 8" key="3">
    <citation type="journal article" date="2019" name="Sci. Rep.">
        <title>Insight into the biology of Mycobacterium mucogenicum and Mycobacterium neoaurum clade members.</title>
        <authorList>
            <person name="Behra P.R.K."/>
            <person name="Pettersson B.M.F."/>
            <person name="Ramesh M."/>
            <person name="Dasgupta S."/>
            <person name="Kirsebom L.A."/>
        </authorList>
    </citation>
    <scope>NUCLEOTIDE SEQUENCE [LARGE SCALE GENOMIC DNA]</scope>
    <source>
        <strain evidence="6 8">DSM 44124</strain>
    </source>
</reference>
<dbReference type="InterPro" id="IPR011006">
    <property type="entry name" value="CheY-like_superfamily"/>
</dbReference>
<reference evidence="6 8" key="2">
    <citation type="journal article" date="2019" name="BMC Evol. Biol.">
        <title>Comparative genomics of Mycobacterium mucogenicum and Mycobacterium neoaurum clade members emphasizing tRNA and non-coding RNA.</title>
        <authorList>
            <person name="Behra P.R.K."/>
            <person name="Pettersson B.M.F."/>
            <person name="Das S."/>
            <person name="Dasgupta S."/>
            <person name="Kirsebom L.A."/>
        </authorList>
    </citation>
    <scope>NUCLEOTIDE SEQUENCE [LARGE SCALE GENOMIC DNA]</scope>
    <source>
        <strain evidence="6 8">DSM 44124</strain>
    </source>
</reference>
<evidence type="ECO:0000256" key="1">
    <source>
        <dbReference type="ARBA" id="ARBA00022679"/>
    </source>
</evidence>
<evidence type="ECO:0000256" key="3">
    <source>
        <dbReference type="ARBA" id="ARBA00023015"/>
    </source>
</evidence>
<keyword evidence="1" id="KW-0808">Transferase</keyword>
<dbReference type="InterPro" id="IPR005561">
    <property type="entry name" value="ANTAR"/>
</dbReference>
<keyword evidence="8" id="KW-1185">Reference proteome</keyword>
<keyword evidence="3" id="KW-0805">Transcription regulation</keyword>
<evidence type="ECO:0000313" key="8">
    <source>
        <dbReference type="Proteomes" id="UP000309231"/>
    </source>
</evidence>
<gene>
    <name evidence="6" type="ORF">C1S78_029355</name>
    <name evidence="7" type="ORF">C1S78_29280</name>
</gene>
<dbReference type="GeneID" id="76729075"/>
<reference evidence="7" key="1">
    <citation type="submission" date="2018-01" db="EMBL/GenBank/DDBJ databases">
        <title>Comparative genomics of Mycobacterium mucogenicum and Mycobacterium neoaurum clade members emphasizing tRNA and non-coding RNA.</title>
        <authorList>
            <person name="Behra P.R.K."/>
            <person name="Pettersson B.M.F."/>
            <person name="Das S."/>
            <person name="Dasgupta S."/>
            <person name="Kirsebom L.A."/>
        </authorList>
    </citation>
    <scope>NUCLEOTIDE SEQUENCE</scope>
    <source>
        <strain evidence="7">DSM 44124</strain>
    </source>
</reference>
<evidence type="ECO:0000259" key="5">
    <source>
        <dbReference type="PROSITE" id="PS50921"/>
    </source>
</evidence>
<dbReference type="KEGG" id="mmuc:C1S78_029355"/>
<sequence>MPDDRLSTLFTSDALAAFHDLARLIYEGTDSDEVYQAVCVAATLMVNGCDHASVLMRDPRGTYVTVAASDHVAADIDALERAIGDGPCLDAIDTETAQIDPDLTTHSQWPSLAACVLAATPVRGAMGFRMLVDGHKVGALNLFSDTPGAFDATSAAQAIVLGSFASVAASAAALGEDVAGLRHAVQSNREIGKAVGMLMVLFDIGDTEAFDRLRRISQDMNIKLADVAARIVANREHFRPNRTSP</sequence>
<accession>A0A8H2JHX3</accession>
<dbReference type="InterPro" id="IPR029016">
    <property type="entry name" value="GAF-like_dom_sf"/>
</dbReference>
<dbReference type="GO" id="GO:0003723">
    <property type="term" value="F:RNA binding"/>
    <property type="evidence" value="ECO:0007669"/>
    <property type="project" value="InterPro"/>
</dbReference>
<dbReference type="Gene3D" id="1.10.10.10">
    <property type="entry name" value="Winged helix-like DNA-binding domain superfamily/Winged helix DNA-binding domain"/>
    <property type="match status" value="1"/>
</dbReference>
<dbReference type="Proteomes" id="UP000309231">
    <property type="component" value="Chromosome"/>
</dbReference>
<proteinExistence type="predicted"/>
<dbReference type="InterPro" id="IPR003018">
    <property type="entry name" value="GAF"/>
</dbReference>
<dbReference type="AlphaFoldDB" id="A0A8H2JHX3"/>
<evidence type="ECO:0000256" key="4">
    <source>
        <dbReference type="ARBA" id="ARBA00023163"/>
    </source>
</evidence>
<keyword evidence="4" id="KW-0804">Transcription</keyword>
<dbReference type="EMBL" id="CP062008">
    <property type="protein sequence ID" value="QPG69413.1"/>
    <property type="molecule type" value="Genomic_DNA"/>
</dbReference>
<evidence type="ECO:0000256" key="2">
    <source>
        <dbReference type="ARBA" id="ARBA00022777"/>
    </source>
</evidence>
<dbReference type="PROSITE" id="PS50921">
    <property type="entry name" value="ANTAR"/>
    <property type="match status" value="1"/>
</dbReference>
<dbReference type="RefSeq" id="WP_053854922.1">
    <property type="nucleotide sequence ID" value="NZ_ANBS01000029.1"/>
</dbReference>
<dbReference type="EMBL" id="POTL01000001">
    <property type="protein sequence ID" value="TLH55932.1"/>
    <property type="molecule type" value="Genomic_DNA"/>
</dbReference>
<feature type="domain" description="ANTAR" evidence="5">
    <location>
        <begin position="171"/>
        <end position="232"/>
    </location>
</feature>
<dbReference type="Pfam" id="PF13185">
    <property type="entry name" value="GAF_2"/>
    <property type="match status" value="1"/>
</dbReference>
<dbReference type="Pfam" id="PF03861">
    <property type="entry name" value="ANTAR"/>
    <property type="match status" value="1"/>
</dbReference>
<dbReference type="Gene3D" id="3.30.450.40">
    <property type="match status" value="1"/>
</dbReference>
<keyword evidence="2" id="KW-0418">Kinase</keyword>
<dbReference type="SUPFAM" id="SSF55781">
    <property type="entry name" value="GAF domain-like"/>
    <property type="match status" value="1"/>
</dbReference>
<dbReference type="PIRSF" id="PIRSF036625">
    <property type="entry name" value="GAF_ANTAR"/>
    <property type="match status" value="1"/>
</dbReference>
<dbReference type="InterPro" id="IPR012074">
    <property type="entry name" value="GAF_ANTAR"/>
</dbReference>
<evidence type="ECO:0000313" key="7">
    <source>
        <dbReference type="EMBL" id="TLH55932.1"/>
    </source>
</evidence>
<dbReference type="InterPro" id="IPR036388">
    <property type="entry name" value="WH-like_DNA-bd_sf"/>
</dbReference>
<organism evidence="7">
    <name type="scientific">Mycolicibacterium mucogenicum DSM 44124</name>
    <dbReference type="NCBI Taxonomy" id="1226753"/>
    <lineage>
        <taxon>Bacteria</taxon>
        <taxon>Bacillati</taxon>
        <taxon>Actinomycetota</taxon>
        <taxon>Actinomycetes</taxon>
        <taxon>Mycobacteriales</taxon>
        <taxon>Mycobacteriaceae</taxon>
        <taxon>Mycolicibacterium</taxon>
    </lineage>
</organism>
<name>A0A8H2JHX3_MYCMU</name>
<dbReference type="SUPFAM" id="SSF52172">
    <property type="entry name" value="CheY-like"/>
    <property type="match status" value="1"/>
</dbReference>
<dbReference type="SMART" id="SM01012">
    <property type="entry name" value="ANTAR"/>
    <property type="match status" value="1"/>
</dbReference>
<dbReference type="GO" id="GO:0016301">
    <property type="term" value="F:kinase activity"/>
    <property type="evidence" value="ECO:0007669"/>
    <property type="project" value="UniProtKB-KW"/>
</dbReference>